<evidence type="ECO:0000256" key="2">
    <source>
        <dbReference type="ARBA" id="ARBA00004653"/>
    </source>
</evidence>
<dbReference type="Proteomes" id="UP001222027">
    <property type="component" value="Unassembled WGS sequence"/>
</dbReference>
<dbReference type="Pfam" id="PF02990">
    <property type="entry name" value="EMP70"/>
    <property type="match status" value="2"/>
</dbReference>
<keyword evidence="8 9" id="KW-0472">Membrane</keyword>
<keyword evidence="6" id="KW-0967">Endosome</keyword>
<keyword evidence="11" id="KW-1185">Reference proteome</keyword>
<proteinExistence type="inferred from homology"/>
<dbReference type="GO" id="GO:0072657">
    <property type="term" value="P:protein localization to membrane"/>
    <property type="evidence" value="ECO:0007669"/>
    <property type="project" value="TreeGrafter"/>
</dbReference>
<evidence type="ECO:0000256" key="6">
    <source>
        <dbReference type="ARBA" id="ARBA00022753"/>
    </source>
</evidence>
<evidence type="ECO:0000256" key="7">
    <source>
        <dbReference type="ARBA" id="ARBA00022989"/>
    </source>
</evidence>
<feature type="transmembrane region" description="Helical" evidence="9">
    <location>
        <begin position="195"/>
        <end position="218"/>
    </location>
</feature>
<evidence type="ECO:0000313" key="10">
    <source>
        <dbReference type="EMBL" id="KAJ8461645.1"/>
    </source>
</evidence>
<dbReference type="PANTHER" id="PTHR10766:SF163">
    <property type="entry name" value="TRANSMEMBRANE 9 SUPERFAMILY MEMBER 12"/>
    <property type="match status" value="1"/>
</dbReference>
<dbReference type="GO" id="GO:0000139">
    <property type="term" value="C:Golgi membrane"/>
    <property type="evidence" value="ECO:0007669"/>
    <property type="project" value="UniProtKB-SubCell"/>
</dbReference>
<evidence type="ECO:0000256" key="5">
    <source>
        <dbReference type="ARBA" id="ARBA00022729"/>
    </source>
</evidence>
<dbReference type="EMBL" id="JAQQAF010000009">
    <property type="protein sequence ID" value="KAJ8461645.1"/>
    <property type="molecule type" value="Genomic_DNA"/>
</dbReference>
<keyword evidence="5" id="KW-0732">Signal</keyword>
<name>A0AAV8PUY2_ENSVE</name>
<evidence type="ECO:0000256" key="9">
    <source>
        <dbReference type="RuleBase" id="RU363079"/>
    </source>
</evidence>
<organism evidence="10 11">
    <name type="scientific">Ensete ventricosum</name>
    <name type="common">Abyssinian banana</name>
    <name type="synonym">Musa ensete</name>
    <dbReference type="NCBI Taxonomy" id="4639"/>
    <lineage>
        <taxon>Eukaryota</taxon>
        <taxon>Viridiplantae</taxon>
        <taxon>Streptophyta</taxon>
        <taxon>Embryophyta</taxon>
        <taxon>Tracheophyta</taxon>
        <taxon>Spermatophyta</taxon>
        <taxon>Magnoliopsida</taxon>
        <taxon>Liliopsida</taxon>
        <taxon>Zingiberales</taxon>
        <taxon>Musaceae</taxon>
        <taxon>Ensete</taxon>
    </lineage>
</organism>
<evidence type="ECO:0000313" key="11">
    <source>
        <dbReference type="Proteomes" id="UP001222027"/>
    </source>
</evidence>
<accession>A0AAV8PUY2</accession>
<dbReference type="InterPro" id="IPR004240">
    <property type="entry name" value="EMP70"/>
</dbReference>
<reference evidence="10 11" key="1">
    <citation type="submission" date="2022-12" db="EMBL/GenBank/DDBJ databases">
        <title>Chromosome-scale assembly of the Ensete ventricosum genome.</title>
        <authorList>
            <person name="Dussert Y."/>
            <person name="Stocks J."/>
            <person name="Wendawek A."/>
            <person name="Woldeyes F."/>
            <person name="Nichols R.A."/>
            <person name="Borrell J.S."/>
        </authorList>
    </citation>
    <scope>NUCLEOTIDE SEQUENCE [LARGE SCALE GENOMIC DNA]</scope>
    <source>
        <strain evidence="11">cv. Maze</strain>
        <tissue evidence="10">Seeds</tissue>
    </source>
</reference>
<keyword evidence="7 9" id="KW-1133">Transmembrane helix</keyword>
<sequence length="306" mass="35130">MGVISETEMKKMSGYEIVGFEVVPCSVKRDTAAISKLSMYDEVDPVDCPLELDEFQTIQEQEKISFTYEVVFVKSDVRWPRRWDAYLRMQDDKLSGWKVVVGDFFREPTYSKLSCVMVGDGVQITVPLMLLGGFLGTRADHIQYPVRTNQIPREIPSRKYPSWLLVLGAGTLPFGTLFIELFFILSSIWLGRFCYMFGFLLIGLLLLVIICSEVSVILTSMHLCVEDWQWWWKAFFVSGSVAVYVFQYSINYLVFQLRTLSVPVSVMLYLGYSLIMALALMLSTGTISFLISFYFVHYLFSSVKID</sequence>
<feature type="transmembrane region" description="Helical" evidence="9">
    <location>
        <begin position="270"/>
        <end position="296"/>
    </location>
</feature>
<comment type="caution">
    <text evidence="10">The sequence shown here is derived from an EMBL/GenBank/DDBJ whole genome shotgun (WGS) entry which is preliminary data.</text>
</comment>
<evidence type="ECO:0000256" key="4">
    <source>
        <dbReference type="ARBA" id="ARBA00022692"/>
    </source>
</evidence>
<evidence type="ECO:0000256" key="1">
    <source>
        <dbReference type="ARBA" id="ARBA00004337"/>
    </source>
</evidence>
<dbReference type="AlphaFoldDB" id="A0AAV8PUY2"/>
<feature type="transmembrane region" description="Helical" evidence="9">
    <location>
        <begin position="230"/>
        <end position="250"/>
    </location>
</feature>
<feature type="transmembrane region" description="Helical" evidence="9">
    <location>
        <begin position="163"/>
        <end position="189"/>
    </location>
</feature>
<comment type="similarity">
    <text evidence="3 9">Belongs to the nonaspanin (TM9SF) (TC 9.A.2) family.</text>
</comment>
<evidence type="ECO:0000256" key="8">
    <source>
        <dbReference type="ARBA" id="ARBA00023136"/>
    </source>
</evidence>
<evidence type="ECO:0000256" key="3">
    <source>
        <dbReference type="ARBA" id="ARBA00005227"/>
    </source>
</evidence>
<gene>
    <name evidence="10" type="ORF">OPV22_034571</name>
</gene>
<comment type="subcellular location">
    <subcellularLocation>
        <location evidence="1">Endosome membrane</location>
        <topology evidence="1">Multi-pass membrane protein</topology>
    </subcellularLocation>
    <subcellularLocation>
        <location evidence="2">Golgi apparatus membrane</location>
        <topology evidence="2">Multi-pass membrane protein</topology>
    </subcellularLocation>
</comment>
<comment type="caution">
    <text evidence="9">Lacks conserved residue(s) required for the propagation of feature annotation.</text>
</comment>
<dbReference type="GO" id="GO:0010008">
    <property type="term" value="C:endosome membrane"/>
    <property type="evidence" value="ECO:0007669"/>
    <property type="project" value="UniProtKB-SubCell"/>
</dbReference>
<protein>
    <recommendedName>
        <fullName evidence="9">Transmembrane 9 superfamily member</fullName>
    </recommendedName>
</protein>
<dbReference type="PANTHER" id="PTHR10766">
    <property type="entry name" value="TRANSMEMBRANE 9 SUPERFAMILY PROTEIN"/>
    <property type="match status" value="1"/>
</dbReference>
<keyword evidence="4 9" id="KW-0812">Transmembrane</keyword>